<organism evidence="2 3">
    <name type="scientific">Labrys neptuniae</name>
    <dbReference type="NCBI Taxonomy" id="376174"/>
    <lineage>
        <taxon>Bacteria</taxon>
        <taxon>Pseudomonadati</taxon>
        <taxon>Pseudomonadota</taxon>
        <taxon>Alphaproteobacteria</taxon>
        <taxon>Hyphomicrobiales</taxon>
        <taxon>Xanthobacteraceae</taxon>
        <taxon>Labrys</taxon>
    </lineage>
</organism>
<keyword evidence="3" id="KW-1185">Reference proteome</keyword>
<evidence type="ECO:0000313" key="3">
    <source>
        <dbReference type="Proteomes" id="UP001555786"/>
    </source>
</evidence>
<protein>
    <recommendedName>
        <fullName evidence="4">DUF3489 domain-containing protein</fullName>
    </recommendedName>
</protein>
<sequence>MTNRVHIDAPAGVVEIEGEKDFVEGLLGKLFPLIEEVGFGSRPRSTVSTDPIADPVSDVADEVSADATETSKKRVRKSVKQPPAGQSCPARIQILKEEGFFKEHRSPADIVEALKTKGWTHNLNQVGAATSQMFSKGIIQRTKVGKGPWQYFWDRG</sequence>
<comment type="caution">
    <text evidence="2">The sequence shown here is derived from an EMBL/GenBank/DDBJ whole genome shotgun (WGS) entry which is preliminary data.</text>
</comment>
<evidence type="ECO:0000313" key="2">
    <source>
        <dbReference type="EMBL" id="MEW9309762.1"/>
    </source>
</evidence>
<evidence type="ECO:0008006" key="4">
    <source>
        <dbReference type="Google" id="ProtNLM"/>
    </source>
</evidence>
<feature type="region of interest" description="Disordered" evidence="1">
    <location>
        <begin position="41"/>
        <end position="87"/>
    </location>
</feature>
<reference evidence="2 3" key="1">
    <citation type="submission" date="2024-07" db="EMBL/GenBank/DDBJ databases">
        <title>Description of Labrys sedimenti sp. nov., isolated from a diclofenac-degrading enrichment culture.</title>
        <authorList>
            <person name="Tancsics A."/>
            <person name="Csepanyi A."/>
        </authorList>
    </citation>
    <scope>NUCLEOTIDE SEQUENCE [LARGE SCALE GENOMIC DNA]</scope>
    <source>
        <strain evidence="2 3">LMG 23578</strain>
    </source>
</reference>
<proteinExistence type="predicted"/>
<evidence type="ECO:0000256" key="1">
    <source>
        <dbReference type="SAM" id="MobiDB-lite"/>
    </source>
</evidence>
<accession>A0ABV3PVQ6</accession>
<dbReference type="RefSeq" id="WP_367626367.1">
    <property type="nucleotide sequence ID" value="NZ_JBFNQD010000017.1"/>
</dbReference>
<name>A0ABV3PVQ6_9HYPH</name>
<dbReference type="Proteomes" id="UP001555786">
    <property type="component" value="Unassembled WGS sequence"/>
</dbReference>
<dbReference type="EMBL" id="JBFNQD010000017">
    <property type="protein sequence ID" value="MEW9309762.1"/>
    <property type="molecule type" value="Genomic_DNA"/>
</dbReference>
<gene>
    <name evidence="2" type="ORF">ABXS05_29700</name>
</gene>